<protein>
    <submittedName>
        <fullName evidence="2">Uncharacterized protein</fullName>
    </submittedName>
</protein>
<organism evidence="2 3">
    <name type="scientific">candidate division WWE3 bacterium GW2011_GWC1_41_7</name>
    <dbReference type="NCBI Taxonomy" id="1619119"/>
    <lineage>
        <taxon>Bacteria</taxon>
        <taxon>Katanobacteria</taxon>
    </lineage>
</organism>
<evidence type="ECO:0000256" key="1">
    <source>
        <dbReference type="SAM" id="Phobius"/>
    </source>
</evidence>
<reference evidence="2 3" key="1">
    <citation type="journal article" date="2015" name="Nature">
        <title>rRNA introns, odd ribosomes, and small enigmatic genomes across a large radiation of phyla.</title>
        <authorList>
            <person name="Brown C.T."/>
            <person name="Hug L.A."/>
            <person name="Thomas B.C."/>
            <person name="Sharon I."/>
            <person name="Castelle C.J."/>
            <person name="Singh A."/>
            <person name="Wilkins M.J."/>
            <person name="Williams K.H."/>
            <person name="Banfield J.F."/>
        </authorList>
    </citation>
    <scope>NUCLEOTIDE SEQUENCE [LARGE SCALE GENOMIC DNA]</scope>
</reference>
<keyword evidence="1" id="KW-0812">Transmembrane</keyword>
<accession>A0A0G0X1E7</accession>
<feature type="transmembrane region" description="Helical" evidence="1">
    <location>
        <begin position="75"/>
        <end position="95"/>
    </location>
</feature>
<dbReference type="AlphaFoldDB" id="A0A0G0X1E7"/>
<evidence type="ECO:0000313" key="2">
    <source>
        <dbReference type="EMBL" id="KKS18830.1"/>
    </source>
</evidence>
<dbReference type="Proteomes" id="UP000034507">
    <property type="component" value="Unassembled WGS sequence"/>
</dbReference>
<proteinExistence type="predicted"/>
<gene>
    <name evidence="2" type="ORF">UU77_C0067G0006</name>
</gene>
<name>A0A0G0X1E7_UNCKA</name>
<keyword evidence="1" id="KW-1133">Transmembrane helix</keyword>
<keyword evidence="1" id="KW-0472">Membrane</keyword>
<evidence type="ECO:0000313" key="3">
    <source>
        <dbReference type="Proteomes" id="UP000034507"/>
    </source>
</evidence>
<sequence>MPKRICPKCNNPLGSFDHYFCSFCANTLDGAQVLPVNVTRVVQYTAPTNARTVLLKKAVEQVHEKITPLLTKRNIFLSVSAVVLVVLAGAGAFYLSRLEKKNVSVPKEPATQVAAPVQLDQRAKKGMFGVDTIMENVPKDAVVLIEGFDYEWLSKLYLEDGAYKEEYLSIFNELFGDHFVLFATQKEEEWHWTAVFIPKDLGLLTGRLESLNVPQAKFKLVGDRFIVSTDEDIFQRVEESRNKTELNLALTPQFVTAKTKLAREGNLMVIFFSDDAKTALKEKSEELSSVKLSELVEQVLNSGYNELVISDK</sequence>
<comment type="caution">
    <text evidence="2">The sequence shown here is derived from an EMBL/GenBank/DDBJ whole genome shotgun (WGS) entry which is preliminary data.</text>
</comment>
<dbReference type="EMBL" id="LCBX01000067">
    <property type="protein sequence ID" value="KKS18830.1"/>
    <property type="molecule type" value="Genomic_DNA"/>
</dbReference>